<dbReference type="FunFam" id="2.60.40.420:FF:000024">
    <property type="entry name" value="FET5p Multicopper oxidase"/>
    <property type="match status" value="1"/>
</dbReference>
<dbReference type="InterPro" id="IPR008972">
    <property type="entry name" value="Cupredoxin"/>
</dbReference>
<dbReference type="EMBL" id="ML992521">
    <property type="protein sequence ID" value="KAF2219058.1"/>
    <property type="molecule type" value="Genomic_DNA"/>
</dbReference>
<dbReference type="InterPro" id="IPR011707">
    <property type="entry name" value="Cu-oxidase-like_N"/>
</dbReference>
<feature type="domain" description="Plastocyanin-like" evidence="21">
    <location>
        <begin position="33"/>
        <end position="149"/>
    </location>
</feature>
<protein>
    <submittedName>
        <fullName evidence="22">Putative ferrooxidoreductase Fet3</fullName>
    </submittedName>
</protein>
<evidence type="ECO:0000256" key="1">
    <source>
        <dbReference type="ARBA" id="ARBA00010609"/>
    </source>
</evidence>
<evidence type="ECO:0000256" key="6">
    <source>
        <dbReference type="ARBA" id="ARBA00022723"/>
    </source>
</evidence>
<evidence type="ECO:0000256" key="3">
    <source>
        <dbReference type="ARBA" id="ARBA00022475"/>
    </source>
</evidence>
<dbReference type="GO" id="GO:0010106">
    <property type="term" value="P:cellular response to iron ion starvation"/>
    <property type="evidence" value="ECO:0007669"/>
    <property type="project" value="TreeGrafter"/>
</dbReference>
<dbReference type="AlphaFoldDB" id="A0A6A6G0M3"/>
<organism evidence="22 23">
    <name type="scientific">Elsinoe ampelina</name>
    <dbReference type="NCBI Taxonomy" id="302913"/>
    <lineage>
        <taxon>Eukaryota</taxon>
        <taxon>Fungi</taxon>
        <taxon>Dikarya</taxon>
        <taxon>Ascomycota</taxon>
        <taxon>Pezizomycotina</taxon>
        <taxon>Dothideomycetes</taxon>
        <taxon>Dothideomycetidae</taxon>
        <taxon>Myriangiales</taxon>
        <taxon>Elsinoaceae</taxon>
        <taxon>Elsinoe</taxon>
    </lineage>
</organism>
<evidence type="ECO:0000256" key="18">
    <source>
        <dbReference type="SAM" id="SignalP"/>
    </source>
</evidence>
<dbReference type="InterPro" id="IPR033138">
    <property type="entry name" value="Cu_oxidase_CS"/>
</dbReference>
<feature type="signal peptide" evidence="18">
    <location>
        <begin position="1"/>
        <end position="24"/>
    </location>
</feature>
<keyword evidence="6" id="KW-0479">Metal-binding</keyword>
<evidence type="ECO:0000256" key="16">
    <source>
        <dbReference type="ARBA" id="ARBA00037814"/>
    </source>
</evidence>
<evidence type="ECO:0000256" key="17">
    <source>
        <dbReference type="SAM" id="Phobius"/>
    </source>
</evidence>
<keyword evidence="11" id="KW-0408">Iron</keyword>
<evidence type="ECO:0000313" key="22">
    <source>
        <dbReference type="EMBL" id="KAF2219058.1"/>
    </source>
</evidence>
<accession>A0A6A6G0M3</accession>
<feature type="domain" description="Plastocyanin-like" evidence="19">
    <location>
        <begin position="159"/>
        <end position="305"/>
    </location>
</feature>
<feature type="domain" description="Plastocyanin-like" evidence="20">
    <location>
        <begin position="366"/>
        <end position="498"/>
    </location>
</feature>
<feature type="chain" id="PRO_5025622286" evidence="18">
    <location>
        <begin position="25"/>
        <end position="598"/>
    </location>
</feature>
<evidence type="ECO:0000256" key="5">
    <source>
        <dbReference type="ARBA" id="ARBA00022692"/>
    </source>
</evidence>
<evidence type="ECO:0000259" key="20">
    <source>
        <dbReference type="Pfam" id="PF07731"/>
    </source>
</evidence>
<dbReference type="InterPro" id="IPR045087">
    <property type="entry name" value="Cu-oxidase_fam"/>
</dbReference>
<dbReference type="Pfam" id="PF07732">
    <property type="entry name" value="Cu-oxidase_3"/>
    <property type="match status" value="1"/>
</dbReference>
<dbReference type="CDD" id="cd13899">
    <property type="entry name" value="CuRO_3_Fet3p"/>
    <property type="match status" value="1"/>
</dbReference>
<keyword evidence="8" id="KW-0677">Repeat</keyword>
<evidence type="ECO:0000256" key="9">
    <source>
        <dbReference type="ARBA" id="ARBA00022989"/>
    </source>
</evidence>
<keyword evidence="2" id="KW-0813">Transport</keyword>
<dbReference type="GO" id="GO:0005507">
    <property type="term" value="F:copper ion binding"/>
    <property type="evidence" value="ECO:0007669"/>
    <property type="project" value="InterPro"/>
</dbReference>
<sequence length="598" mass="64819">MISIHGSRCAFGLLLLLQSCTTLAATVTFDWNITWVRANPDGAFERPTIGINGQWPLPVVNITKGDRIVAHVHNELGNQSTSVHWHGFFQNGTNYMDGPVGVTQCGIAPGSSMTYNFTVDQSGTYWYHSHSRGQYPDGLRQLLLVNDPENPANGQYDHEVSLTLSDWYHDEMPGLISSFISVTNPTGAEPVPNAALMNDTQNFTLSVEPGKTYLFHIANVGAFAGQYFWIEGHKLQIVEVDGVFTDAAEADMIYLTAAQRYSFLVTTKNSTDANFAMVGSMDTDLFDTVPDGLNPNVTGWLVYNDAASKPAAVEVDAFEPFDDFQLVPADAERLLPEADQTLTLNMSMINLGDGANYAAFNDISYAAPKVPTLYTTLTSGAAADNATIYGGYTNTFVLEKDQVIDIVLNNDDPGKHPFHLHGHNFQVLVRADENAGFYDPSNHSVAPTVPMRRDVLMVRPQSNFVIRFKADNPGVWFFHCHLDWHLISGLAATMIEAPLEMQKTLSIPEDHMQACKDIGTPTSGNAAGNTVDLFDLSGENSPPSPLPVGFTPKGIVAMTFSIVAALLGLVVISWYGMAPVSGKVAGSVAVVDGAGTRG</sequence>
<evidence type="ECO:0000256" key="10">
    <source>
        <dbReference type="ARBA" id="ARBA00023002"/>
    </source>
</evidence>
<dbReference type="FunFam" id="2.60.40.420:FF:000022">
    <property type="entry name" value="FET5p Multicopper oxidase"/>
    <property type="match status" value="1"/>
</dbReference>
<dbReference type="Gene3D" id="2.60.40.420">
    <property type="entry name" value="Cupredoxins - blue copper proteins"/>
    <property type="match status" value="3"/>
</dbReference>
<proteinExistence type="inferred from homology"/>
<dbReference type="CDD" id="cd13851">
    <property type="entry name" value="CuRO_1_Fet3p"/>
    <property type="match status" value="1"/>
</dbReference>
<keyword evidence="3" id="KW-1003">Cell membrane</keyword>
<keyword evidence="12" id="KW-0186">Copper</keyword>
<evidence type="ECO:0000256" key="13">
    <source>
        <dbReference type="ARBA" id="ARBA00023065"/>
    </source>
</evidence>
<dbReference type="Pfam" id="PF00394">
    <property type="entry name" value="Cu-oxidase"/>
    <property type="match status" value="1"/>
</dbReference>
<keyword evidence="7 18" id="KW-0732">Signal</keyword>
<gene>
    <name evidence="22" type="ORF">BDZ85DRAFT_269270</name>
</gene>
<dbReference type="PANTHER" id="PTHR11709">
    <property type="entry name" value="MULTI-COPPER OXIDASE"/>
    <property type="match status" value="1"/>
</dbReference>
<evidence type="ECO:0000313" key="23">
    <source>
        <dbReference type="Proteomes" id="UP000799538"/>
    </source>
</evidence>
<evidence type="ECO:0000256" key="8">
    <source>
        <dbReference type="ARBA" id="ARBA00022737"/>
    </source>
</evidence>
<evidence type="ECO:0000256" key="15">
    <source>
        <dbReference type="ARBA" id="ARBA00023180"/>
    </source>
</evidence>
<dbReference type="Proteomes" id="UP000799538">
    <property type="component" value="Unassembled WGS sequence"/>
</dbReference>
<keyword evidence="23" id="KW-1185">Reference proteome</keyword>
<evidence type="ECO:0000259" key="19">
    <source>
        <dbReference type="Pfam" id="PF00394"/>
    </source>
</evidence>
<dbReference type="PROSITE" id="PS00080">
    <property type="entry name" value="MULTICOPPER_OXIDASE2"/>
    <property type="match status" value="1"/>
</dbReference>
<evidence type="ECO:0000256" key="2">
    <source>
        <dbReference type="ARBA" id="ARBA00022448"/>
    </source>
</evidence>
<keyword evidence="10" id="KW-0560">Oxidoreductase</keyword>
<dbReference type="InterPro" id="IPR002355">
    <property type="entry name" value="Cu_oxidase_Cu_BS"/>
</dbReference>
<name>A0A6A6G0M3_9PEZI</name>
<keyword evidence="15" id="KW-0325">Glycoprotein</keyword>
<comment type="subcellular location">
    <subcellularLocation>
        <location evidence="16">Cell membrane</location>
        <topology evidence="16">Single-pass type I membrane protein</topology>
        <orientation evidence="16">Extracellular side</orientation>
    </subcellularLocation>
</comment>
<dbReference type="GO" id="GO:0033215">
    <property type="term" value="P:reductive iron assimilation"/>
    <property type="evidence" value="ECO:0007669"/>
    <property type="project" value="TreeGrafter"/>
</dbReference>
<dbReference type="SUPFAM" id="SSF49503">
    <property type="entry name" value="Cupredoxins"/>
    <property type="match status" value="3"/>
</dbReference>
<reference evidence="23" key="1">
    <citation type="journal article" date="2020" name="Stud. Mycol.">
        <title>101 Dothideomycetes genomes: A test case for predicting lifestyles and emergence of pathogens.</title>
        <authorList>
            <person name="Haridas S."/>
            <person name="Albert R."/>
            <person name="Binder M."/>
            <person name="Bloem J."/>
            <person name="LaButti K."/>
            <person name="Salamov A."/>
            <person name="Andreopoulos B."/>
            <person name="Baker S."/>
            <person name="Barry K."/>
            <person name="Bills G."/>
            <person name="Bluhm B."/>
            <person name="Cannon C."/>
            <person name="Castanera R."/>
            <person name="Culley D."/>
            <person name="Daum C."/>
            <person name="Ezra D."/>
            <person name="Gonzalez J."/>
            <person name="Henrissat B."/>
            <person name="Kuo A."/>
            <person name="Liang C."/>
            <person name="Lipzen A."/>
            <person name="Lutzoni F."/>
            <person name="Magnuson J."/>
            <person name="Mondo S."/>
            <person name="Nolan M."/>
            <person name="Ohm R."/>
            <person name="Pangilinan J."/>
            <person name="Park H.-J."/>
            <person name="Ramirez L."/>
            <person name="Alfaro M."/>
            <person name="Sun H."/>
            <person name="Tritt A."/>
            <person name="Yoshinaga Y."/>
            <person name="Zwiers L.-H."/>
            <person name="Turgeon B."/>
            <person name="Goodwin S."/>
            <person name="Spatafora J."/>
            <person name="Crous P."/>
            <person name="Grigoriev I."/>
        </authorList>
    </citation>
    <scope>NUCLEOTIDE SEQUENCE [LARGE SCALE GENOMIC DNA]</scope>
    <source>
        <strain evidence="23">CECT 20119</strain>
    </source>
</reference>
<comment type="similarity">
    <text evidence="1">Belongs to the multicopper oxidase family.</text>
</comment>
<keyword evidence="4" id="KW-0410">Iron transport</keyword>
<dbReference type="Pfam" id="PF07731">
    <property type="entry name" value="Cu-oxidase_2"/>
    <property type="match status" value="1"/>
</dbReference>
<keyword evidence="9 17" id="KW-1133">Transmembrane helix</keyword>
<evidence type="ECO:0000256" key="14">
    <source>
        <dbReference type="ARBA" id="ARBA00023136"/>
    </source>
</evidence>
<evidence type="ECO:0000256" key="12">
    <source>
        <dbReference type="ARBA" id="ARBA00023008"/>
    </source>
</evidence>
<dbReference type="CDD" id="cd13877">
    <property type="entry name" value="CuRO_2_Fet3p_like"/>
    <property type="match status" value="1"/>
</dbReference>
<feature type="transmembrane region" description="Helical" evidence="17">
    <location>
        <begin position="554"/>
        <end position="575"/>
    </location>
</feature>
<evidence type="ECO:0000259" key="21">
    <source>
        <dbReference type="Pfam" id="PF07732"/>
    </source>
</evidence>
<evidence type="ECO:0000256" key="7">
    <source>
        <dbReference type="ARBA" id="ARBA00022729"/>
    </source>
</evidence>
<dbReference type="InterPro" id="IPR044130">
    <property type="entry name" value="CuRO_2_Fet3-like"/>
</dbReference>
<keyword evidence="14 17" id="KW-0472">Membrane</keyword>
<evidence type="ECO:0000256" key="11">
    <source>
        <dbReference type="ARBA" id="ARBA00023004"/>
    </source>
</evidence>
<keyword evidence="5 17" id="KW-0812">Transmembrane</keyword>
<dbReference type="PROSITE" id="PS00079">
    <property type="entry name" value="MULTICOPPER_OXIDASE1"/>
    <property type="match status" value="2"/>
</dbReference>
<dbReference type="InterPro" id="IPR011706">
    <property type="entry name" value="Cu-oxidase_C"/>
</dbReference>
<dbReference type="GO" id="GO:0033573">
    <property type="term" value="C:high-affinity iron permease complex"/>
    <property type="evidence" value="ECO:0007669"/>
    <property type="project" value="TreeGrafter"/>
</dbReference>
<dbReference type="OrthoDB" id="2121828at2759"/>
<keyword evidence="13" id="KW-0406">Ion transport</keyword>
<dbReference type="GO" id="GO:0004322">
    <property type="term" value="F:ferroxidase activity"/>
    <property type="evidence" value="ECO:0007669"/>
    <property type="project" value="TreeGrafter"/>
</dbReference>
<dbReference type="FunFam" id="2.60.40.420:FF:000025">
    <property type="entry name" value="FET5p Multicopper oxidase"/>
    <property type="match status" value="1"/>
</dbReference>
<evidence type="ECO:0000256" key="4">
    <source>
        <dbReference type="ARBA" id="ARBA00022496"/>
    </source>
</evidence>
<dbReference type="PANTHER" id="PTHR11709:SF361">
    <property type="entry name" value="IRON TRANSPORT MULTICOPPER OXIDASE FET3"/>
    <property type="match status" value="1"/>
</dbReference>
<dbReference type="InterPro" id="IPR001117">
    <property type="entry name" value="Cu-oxidase_2nd"/>
</dbReference>